<evidence type="ECO:0000259" key="3">
    <source>
        <dbReference type="Pfam" id="PF00534"/>
    </source>
</evidence>
<dbReference type="Proteomes" id="UP000618445">
    <property type="component" value="Unassembled WGS sequence"/>
</dbReference>
<keyword evidence="1" id="KW-0328">Glycosyltransferase</keyword>
<dbReference type="SUPFAM" id="SSF53756">
    <property type="entry name" value="UDP-Glycosyltransferase/glycogen phosphorylase"/>
    <property type="match status" value="1"/>
</dbReference>
<dbReference type="Pfam" id="PF00534">
    <property type="entry name" value="Glycos_transf_1"/>
    <property type="match status" value="1"/>
</dbReference>
<sequence>MTVRPSSHSLDVTESANLNFDSTTEKIKVLMLGPSLNHQGGMASVEKLLVQHINHDIDVQHLSTYEEGSGLQRLWIFQMALYQLLGKLWKKEVDVIHVHFSERASVFRAAIWILLARQFRKPIVMHSHGCDFHTFYEALPQFVQSVINWAFQKASCFITLSQSWQDYYINQCQLSPENVVTLINPVKLPPQVPDRRNVQIVSFVCLGRVGQRKGSFDLLRAFAKLSIAQQQNARLLLAGNGEVEEAQQLAERLGIADHVECLGWLSAEDCNQLLEKSDVFVLPSYAEGLPMAILEAMGWGLPVLSTPVGGIPEVLISHQNGILVNPGNVQELTEAMEILLENEDLRISFGKAARQKVEPLNIEGYRARLRNIYRNLHKGLSVQDLTSL</sequence>
<dbReference type="PANTHER" id="PTHR12526:SF510">
    <property type="entry name" value="D-INOSITOL 3-PHOSPHATE GLYCOSYLTRANSFERASE"/>
    <property type="match status" value="1"/>
</dbReference>
<dbReference type="Pfam" id="PF13439">
    <property type="entry name" value="Glyco_transf_4"/>
    <property type="match status" value="1"/>
</dbReference>
<dbReference type="RefSeq" id="WP_190580910.1">
    <property type="nucleotide sequence ID" value="NZ_CAWPQU010000039.1"/>
</dbReference>
<feature type="domain" description="Glycosyl transferase family 1" evidence="3">
    <location>
        <begin position="203"/>
        <end position="355"/>
    </location>
</feature>
<comment type="caution">
    <text evidence="5">The sequence shown here is derived from an EMBL/GenBank/DDBJ whole genome shotgun (WGS) entry which is preliminary data.</text>
</comment>
<keyword evidence="2" id="KW-0808">Transferase</keyword>
<name>A0ABR8CEP1_9CYAN</name>
<evidence type="ECO:0000259" key="4">
    <source>
        <dbReference type="Pfam" id="PF13439"/>
    </source>
</evidence>
<evidence type="ECO:0000313" key="6">
    <source>
        <dbReference type="Proteomes" id="UP000618445"/>
    </source>
</evidence>
<proteinExistence type="predicted"/>
<dbReference type="EMBL" id="JACJQY010000044">
    <property type="protein sequence ID" value="MBD2319194.1"/>
    <property type="molecule type" value="Genomic_DNA"/>
</dbReference>
<accession>A0ABR8CEP1</accession>
<dbReference type="InterPro" id="IPR028098">
    <property type="entry name" value="Glyco_trans_4-like_N"/>
</dbReference>
<dbReference type="InterPro" id="IPR001296">
    <property type="entry name" value="Glyco_trans_1"/>
</dbReference>
<protein>
    <submittedName>
        <fullName evidence="5">Glycosyltransferase</fullName>
    </submittedName>
</protein>
<keyword evidence="6" id="KW-1185">Reference proteome</keyword>
<reference evidence="5 6" key="1">
    <citation type="journal article" date="2020" name="ISME J.">
        <title>Comparative genomics reveals insights into cyanobacterial evolution and habitat adaptation.</title>
        <authorList>
            <person name="Chen M.Y."/>
            <person name="Teng W.K."/>
            <person name="Zhao L."/>
            <person name="Hu C.X."/>
            <person name="Zhou Y.K."/>
            <person name="Han B.P."/>
            <person name="Song L.R."/>
            <person name="Shu W.S."/>
        </authorList>
    </citation>
    <scope>NUCLEOTIDE SEQUENCE [LARGE SCALE GENOMIC DNA]</scope>
    <source>
        <strain evidence="5 6">FACHB-1050</strain>
    </source>
</reference>
<dbReference type="Gene3D" id="3.40.50.2000">
    <property type="entry name" value="Glycogen Phosphorylase B"/>
    <property type="match status" value="2"/>
</dbReference>
<gene>
    <name evidence="5" type="ORF">H6G05_20410</name>
</gene>
<evidence type="ECO:0000256" key="1">
    <source>
        <dbReference type="ARBA" id="ARBA00022676"/>
    </source>
</evidence>
<evidence type="ECO:0000256" key="2">
    <source>
        <dbReference type="ARBA" id="ARBA00022679"/>
    </source>
</evidence>
<feature type="domain" description="Glycosyltransferase subfamily 4-like N-terminal" evidence="4">
    <location>
        <begin position="68"/>
        <end position="186"/>
    </location>
</feature>
<evidence type="ECO:0000313" key="5">
    <source>
        <dbReference type="EMBL" id="MBD2319194.1"/>
    </source>
</evidence>
<dbReference type="PANTHER" id="PTHR12526">
    <property type="entry name" value="GLYCOSYLTRANSFERASE"/>
    <property type="match status" value="1"/>
</dbReference>
<organism evidence="5 6">
    <name type="scientific">Phormidium tenue FACHB-1050</name>
    <dbReference type="NCBI Taxonomy" id="2692857"/>
    <lineage>
        <taxon>Bacteria</taxon>
        <taxon>Bacillati</taxon>
        <taxon>Cyanobacteriota</taxon>
        <taxon>Cyanophyceae</taxon>
        <taxon>Oscillatoriophycideae</taxon>
        <taxon>Oscillatoriales</taxon>
        <taxon>Oscillatoriaceae</taxon>
        <taxon>Phormidium</taxon>
    </lineage>
</organism>